<feature type="domain" description="Azaphilone pigments biosynthesis cluster protein L N-terminal" evidence="2">
    <location>
        <begin position="2"/>
        <end position="211"/>
    </location>
</feature>
<feature type="coiled-coil region" evidence="1">
    <location>
        <begin position="32"/>
        <end position="59"/>
    </location>
</feature>
<protein>
    <recommendedName>
        <fullName evidence="2">Azaphilone pigments biosynthesis cluster protein L N-terminal domain-containing protein</fullName>
    </recommendedName>
</protein>
<keyword evidence="4" id="KW-1185">Reference proteome</keyword>
<dbReference type="OrthoDB" id="5068804at2759"/>
<reference evidence="3" key="1">
    <citation type="journal article" date="2021" name="Nat. Commun.">
        <title>Genetic determinants of endophytism in the Arabidopsis root mycobiome.</title>
        <authorList>
            <person name="Mesny F."/>
            <person name="Miyauchi S."/>
            <person name="Thiergart T."/>
            <person name="Pickel B."/>
            <person name="Atanasova L."/>
            <person name="Karlsson M."/>
            <person name="Huettel B."/>
            <person name="Barry K.W."/>
            <person name="Haridas S."/>
            <person name="Chen C."/>
            <person name="Bauer D."/>
            <person name="Andreopoulos W."/>
            <person name="Pangilinan J."/>
            <person name="LaButti K."/>
            <person name="Riley R."/>
            <person name="Lipzen A."/>
            <person name="Clum A."/>
            <person name="Drula E."/>
            <person name="Henrissat B."/>
            <person name="Kohler A."/>
            <person name="Grigoriev I.V."/>
            <person name="Martin F.M."/>
            <person name="Hacquard S."/>
        </authorList>
    </citation>
    <scope>NUCLEOTIDE SEQUENCE</scope>
    <source>
        <strain evidence="3">MPI-CAGE-CH-0243</strain>
    </source>
</reference>
<dbReference type="Pfam" id="PF17111">
    <property type="entry name" value="PigL_N"/>
    <property type="match status" value="1"/>
</dbReference>
<evidence type="ECO:0000259" key="2">
    <source>
        <dbReference type="Pfam" id="PF17111"/>
    </source>
</evidence>
<accession>A0A9P9DIM0</accession>
<name>A0A9P9DIM0_9PLEO</name>
<comment type="caution">
    <text evidence="3">The sequence shown here is derived from an EMBL/GenBank/DDBJ whole genome shotgun (WGS) entry which is preliminary data.</text>
</comment>
<keyword evidence="1" id="KW-0175">Coiled coil</keyword>
<organism evidence="3 4">
    <name type="scientific">Dendryphion nanum</name>
    <dbReference type="NCBI Taxonomy" id="256645"/>
    <lineage>
        <taxon>Eukaryota</taxon>
        <taxon>Fungi</taxon>
        <taxon>Dikarya</taxon>
        <taxon>Ascomycota</taxon>
        <taxon>Pezizomycotina</taxon>
        <taxon>Dothideomycetes</taxon>
        <taxon>Pleosporomycetidae</taxon>
        <taxon>Pleosporales</taxon>
        <taxon>Torulaceae</taxon>
        <taxon>Dendryphion</taxon>
    </lineage>
</organism>
<sequence>MADPISIASGLLTLVMFGLKSSSSLYRTIKDFNSHQRSVRELREELEALNLVLTSLNSTVTATETESELDLTALKLPLLHCGNACNDFEAIIVNCTERSGGARTSFRDWARLKYMGEDINGFKNLLAGYKATITIALCDVNLRTSAVTTSVLNEYQEKIQDTMSDLNERLRMVDEKFQTLLGQEIVGTTDVERRSLRDERESIQNCLDICTAVSSHIDSVRPKVVTGIRSDDQVRPSTGGVGLSARQDTDRVLGRCKDDIADMLSQLNDSLTDVIRRQQTLSRRHPISGEQEAEQEKLQEEIDSIKQSLLICDRASKKAQSDRTNVFEGVSMDDDGHQVLVSTFGDLVFAKNVSAGARSTQWLGQMSDESLQRLSQARVSSSPNQALETELQPAPQFEGLYGRGRTCNS</sequence>
<dbReference type="EMBL" id="JAGMWT010000011">
    <property type="protein sequence ID" value="KAH7119874.1"/>
    <property type="molecule type" value="Genomic_DNA"/>
</dbReference>
<proteinExistence type="predicted"/>
<dbReference type="AlphaFoldDB" id="A0A9P9DIM0"/>
<evidence type="ECO:0000313" key="3">
    <source>
        <dbReference type="EMBL" id="KAH7119874.1"/>
    </source>
</evidence>
<dbReference type="Proteomes" id="UP000700596">
    <property type="component" value="Unassembled WGS sequence"/>
</dbReference>
<evidence type="ECO:0000256" key="1">
    <source>
        <dbReference type="SAM" id="Coils"/>
    </source>
</evidence>
<gene>
    <name evidence="3" type="ORF">B0J11DRAFT_534780</name>
</gene>
<dbReference type="InterPro" id="IPR031348">
    <property type="entry name" value="PigL_N"/>
</dbReference>
<evidence type="ECO:0000313" key="4">
    <source>
        <dbReference type="Proteomes" id="UP000700596"/>
    </source>
</evidence>